<dbReference type="InterPro" id="IPR036643">
    <property type="entry name" value="RNApol_insert_sf"/>
</dbReference>
<dbReference type="InterPro" id="IPR011262">
    <property type="entry name" value="DNA-dir_RNA_pol_insert"/>
</dbReference>
<comment type="similarity">
    <text evidence="3">Belongs to the archaeal Rpo3/eukaryotic RPB3 RNA polymerase subunit family.</text>
</comment>
<evidence type="ECO:0000256" key="4">
    <source>
        <dbReference type="SAM" id="MobiDB-lite"/>
    </source>
</evidence>
<dbReference type="CDD" id="cd07032">
    <property type="entry name" value="RNAP_I_II_AC40"/>
    <property type="match status" value="1"/>
</dbReference>
<keyword evidence="7" id="KW-1185">Reference proteome</keyword>
<sequence length="385" mass="42704">MAPAPLSSDEERKRKIVGINADTVTNVTSTDFPGHYPGEDHSWSVSKFARNLRIQLHHLERNELSFSLIGIDASIANAFRRILIAEIPTLAIEYVFVESNDSVISDEVFAARLGQIPLAGPKRFLKWLTCTPRPPQGMLGEDTGKLPEDREATDQDTVVLNLNIKCEWKEGMKGKDGTPEELYEHSSIYASDLVFKPEGRQALDFKDEMEAVGGIKPVHPRILIAKIRPGDEVNMVAHAVKGIGGDHAKFSPVATASYRLLPTIDIVKPILGTDARKFARCFPRGVIGLDTVTKEESEAEGSGFEGEEGKEKAVVRDTMRDTVSRECLRHPEFKDKVKLGRVQDHFIFSIESSGQIPSDELFIDSVKLLRGKCKNLKGSLANIMR</sequence>
<feature type="domain" description="DNA-directed RNA polymerase RpoA/D/Rpb3-type" evidence="5">
    <location>
        <begin position="63"/>
        <end position="379"/>
    </location>
</feature>
<dbReference type="Gene3D" id="2.170.120.12">
    <property type="entry name" value="DNA-directed RNA polymerase, insert domain"/>
    <property type="match status" value="1"/>
</dbReference>
<evidence type="ECO:0000313" key="7">
    <source>
        <dbReference type="Proteomes" id="UP001161017"/>
    </source>
</evidence>
<accession>A0AA43QKP9</accession>
<dbReference type="Pfam" id="PF01193">
    <property type="entry name" value="RNA_pol_L"/>
    <property type="match status" value="1"/>
</dbReference>
<dbReference type="HAMAP" id="MF_00320">
    <property type="entry name" value="RNApol_arch_Rpo3"/>
    <property type="match status" value="1"/>
</dbReference>
<dbReference type="InterPro" id="IPR022842">
    <property type="entry name" value="RNAP_Rpo3/Rpb3/RPAC1"/>
</dbReference>
<reference evidence="6" key="1">
    <citation type="journal article" date="2023" name="Genome Biol. Evol.">
        <title>First Whole Genome Sequence and Flow Cytometry Genome Size Data for the Lichen-Forming Fungus Ramalina farinacea (Ascomycota).</title>
        <authorList>
            <person name="Llewellyn T."/>
            <person name="Mian S."/>
            <person name="Hill R."/>
            <person name="Leitch I.J."/>
            <person name="Gaya E."/>
        </authorList>
    </citation>
    <scope>NUCLEOTIDE SEQUENCE</scope>
    <source>
        <strain evidence="6">LIQ254RAFAR</strain>
    </source>
</reference>
<organism evidence="6 7">
    <name type="scientific">Ramalina farinacea</name>
    <dbReference type="NCBI Taxonomy" id="258253"/>
    <lineage>
        <taxon>Eukaryota</taxon>
        <taxon>Fungi</taxon>
        <taxon>Dikarya</taxon>
        <taxon>Ascomycota</taxon>
        <taxon>Pezizomycotina</taxon>
        <taxon>Lecanoromycetes</taxon>
        <taxon>OSLEUM clade</taxon>
        <taxon>Lecanoromycetidae</taxon>
        <taxon>Lecanorales</taxon>
        <taxon>Lecanorineae</taxon>
        <taxon>Ramalinaceae</taxon>
        <taxon>Ramalina</taxon>
    </lineage>
</organism>
<dbReference type="PANTHER" id="PTHR11800:SF13">
    <property type="entry name" value="DNA-DIRECTED RNA POLYMERASES I AND III SUBUNIT RPAC1"/>
    <property type="match status" value="1"/>
</dbReference>
<dbReference type="InterPro" id="IPR050518">
    <property type="entry name" value="Rpo3/RPB3_RNA_Pol_subunit"/>
</dbReference>
<dbReference type="SUPFAM" id="SSF56553">
    <property type="entry name" value="Insert subdomain of RNA polymerase alpha subunit"/>
    <property type="match status" value="1"/>
</dbReference>
<evidence type="ECO:0000259" key="5">
    <source>
        <dbReference type="SMART" id="SM00662"/>
    </source>
</evidence>
<dbReference type="GO" id="GO:0046983">
    <property type="term" value="F:protein dimerization activity"/>
    <property type="evidence" value="ECO:0007669"/>
    <property type="project" value="InterPro"/>
</dbReference>
<dbReference type="Pfam" id="PF01000">
    <property type="entry name" value="RNA_pol_A_bac"/>
    <property type="match status" value="1"/>
</dbReference>
<proteinExistence type="inferred from homology"/>
<evidence type="ECO:0000256" key="1">
    <source>
        <dbReference type="ARBA" id="ARBA00022478"/>
    </source>
</evidence>
<comment type="caution">
    <text evidence="6">The sequence shown here is derived from an EMBL/GenBank/DDBJ whole genome shotgun (WGS) entry which is preliminary data.</text>
</comment>
<dbReference type="GO" id="GO:0003899">
    <property type="term" value="F:DNA-directed RNA polymerase activity"/>
    <property type="evidence" value="ECO:0007669"/>
    <property type="project" value="InterPro"/>
</dbReference>
<dbReference type="AlphaFoldDB" id="A0AA43QKP9"/>
<dbReference type="GO" id="GO:0006351">
    <property type="term" value="P:DNA-templated transcription"/>
    <property type="evidence" value="ECO:0007669"/>
    <property type="project" value="InterPro"/>
</dbReference>
<dbReference type="InterPro" id="IPR036603">
    <property type="entry name" value="RBP11-like"/>
</dbReference>
<protein>
    <submittedName>
        <fullName evidence="6">DNA-directed RNA polymerase core subunit rpc40</fullName>
    </submittedName>
</protein>
<evidence type="ECO:0000256" key="3">
    <source>
        <dbReference type="ARBA" id="ARBA00025804"/>
    </source>
</evidence>
<dbReference type="InterPro" id="IPR033901">
    <property type="entry name" value="RNAPI/III_AC40"/>
</dbReference>
<dbReference type="GO" id="GO:0055029">
    <property type="term" value="C:nuclear DNA-directed RNA polymerase complex"/>
    <property type="evidence" value="ECO:0007669"/>
    <property type="project" value="UniProtKB-ARBA"/>
</dbReference>
<keyword evidence="2" id="KW-0804">Transcription</keyword>
<dbReference type="SMART" id="SM00662">
    <property type="entry name" value="RPOLD"/>
    <property type="match status" value="1"/>
</dbReference>
<dbReference type="GO" id="GO:0005666">
    <property type="term" value="C:RNA polymerase III complex"/>
    <property type="evidence" value="ECO:0007669"/>
    <property type="project" value="TreeGrafter"/>
</dbReference>
<dbReference type="PANTHER" id="PTHR11800">
    <property type="entry name" value="DNA-DIRECTED RNA POLYMERASE"/>
    <property type="match status" value="1"/>
</dbReference>
<evidence type="ECO:0000256" key="2">
    <source>
        <dbReference type="ARBA" id="ARBA00023163"/>
    </source>
</evidence>
<dbReference type="GO" id="GO:0005736">
    <property type="term" value="C:RNA polymerase I complex"/>
    <property type="evidence" value="ECO:0007669"/>
    <property type="project" value="TreeGrafter"/>
</dbReference>
<name>A0AA43QKP9_9LECA</name>
<feature type="region of interest" description="Disordered" evidence="4">
    <location>
        <begin position="297"/>
        <end position="316"/>
    </location>
</feature>
<dbReference type="EMBL" id="JAPUFD010000007">
    <property type="protein sequence ID" value="MDI1488275.1"/>
    <property type="molecule type" value="Genomic_DNA"/>
</dbReference>
<dbReference type="InterPro" id="IPR011263">
    <property type="entry name" value="DNA-dir_RNA_pol_RpoA/D/Rpb3"/>
</dbReference>
<feature type="compositionally biased region" description="Basic and acidic residues" evidence="4">
    <location>
        <begin position="307"/>
        <end position="316"/>
    </location>
</feature>
<dbReference type="Proteomes" id="UP001161017">
    <property type="component" value="Unassembled WGS sequence"/>
</dbReference>
<gene>
    <name evidence="6" type="primary">RPC40</name>
    <name evidence="6" type="ORF">OHK93_007549</name>
</gene>
<evidence type="ECO:0000313" key="6">
    <source>
        <dbReference type="EMBL" id="MDI1488275.1"/>
    </source>
</evidence>
<keyword evidence="1 6" id="KW-0240">DNA-directed RNA polymerase</keyword>
<dbReference type="Gene3D" id="3.30.1360.10">
    <property type="entry name" value="RNA polymerase, RBP11-like subunit"/>
    <property type="match status" value="1"/>
</dbReference>
<dbReference type="SUPFAM" id="SSF55257">
    <property type="entry name" value="RBP11-like subunits of RNA polymerase"/>
    <property type="match status" value="1"/>
</dbReference>